<dbReference type="Pfam" id="PF02586">
    <property type="entry name" value="SRAP"/>
    <property type="match status" value="1"/>
</dbReference>
<feature type="compositionally biased region" description="Basic residues" evidence="12">
    <location>
        <begin position="361"/>
        <end position="373"/>
    </location>
</feature>
<evidence type="ECO:0000256" key="1">
    <source>
        <dbReference type="ARBA" id="ARBA00008136"/>
    </source>
</evidence>
<reference evidence="13" key="1">
    <citation type="journal article" date="2018" name="PLoS Negl. Trop. Dis.">
        <title>Sialome diversity of ticks revealed by RNAseq of single tick salivary glands.</title>
        <authorList>
            <person name="Perner J."/>
            <person name="Kropackova S."/>
            <person name="Kopacek P."/>
            <person name="Ribeiro J.M."/>
        </authorList>
    </citation>
    <scope>NUCLEOTIDE SEQUENCE</scope>
    <source>
        <strain evidence="13">Siblings of single egg batch collected in Ceske Budejovice</strain>
        <tissue evidence="13">Salivary glands</tissue>
    </source>
</reference>
<dbReference type="SUPFAM" id="SSF143081">
    <property type="entry name" value="BB1717-like"/>
    <property type="match status" value="1"/>
</dbReference>
<keyword evidence="4" id="KW-0227">DNA damage</keyword>
<evidence type="ECO:0000256" key="3">
    <source>
        <dbReference type="ARBA" id="ARBA00022670"/>
    </source>
</evidence>
<dbReference type="EMBL" id="GEGO01005656">
    <property type="protein sequence ID" value="JAR89748.1"/>
    <property type="molecule type" value="Transcribed_RNA"/>
</dbReference>
<organism evidence="13">
    <name type="scientific">Ixodes ricinus</name>
    <name type="common">Common tick</name>
    <name type="synonym">Acarus ricinus</name>
    <dbReference type="NCBI Taxonomy" id="34613"/>
    <lineage>
        <taxon>Eukaryota</taxon>
        <taxon>Metazoa</taxon>
        <taxon>Ecdysozoa</taxon>
        <taxon>Arthropoda</taxon>
        <taxon>Chelicerata</taxon>
        <taxon>Arachnida</taxon>
        <taxon>Acari</taxon>
        <taxon>Parasitiformes</taxon>
        <taxon>Ixodida</taxon>
        <taxon>Ixodoidea</taxon>
        <taxon>Ixodidae</taxon>
        <taxon>Ixodinae</taxon>
        <taxon>Ixodes</taxon>
    </lineage>
</organism>
<sequence length="373" mass="42190">MCGRMACALNKGCLQHACQYRDATGQYRCPKWVDLNSQGKYKPSYNISPRTYHPVLLNGCLAPGDKKVKKEKGVDEGVIMTSMRWGLVPSWHTSDPRNFLFNTVNCRVEECMERRSFKGAIAAGRRCVVPAEGFFEWHKEDKTSRQPYLVYFRQPKAVSMAVRTWDGVSDAHQLMQGGQWAGPRLLTMAGLFDVSTCEEDLYSFTILTMDSPKYLQWLHDRVPVILSGEDAVAEWLDPNNSFEKLTRSVHCPKDLEWHPVSSEVGKVTNNSVKCVLPISKTAVKKEKQTSLEQWFKNSPKSVTKAAKELKRSRSRSPRSSSPGPSRKRSKSPSGRGSQGRSRSRSKSRSPRRPKSEPRGSSRSRSRSGSRKRD</sequence>
<dbReference type="PANTHER" id="PTHR13604">
    <property type="entry name" value="DC12-RELATED"/>
    <property type="match status" value="1"/>
</dbReference>
<keyword evidence="7" id="KW-0238">DNA-binding</keyword>
<evidence type="ECO:0000256" key="11">
    <source>
        <dbReference type="ARBA" id="ARBA00031130"/>
    </source>
</evidence>
<proteinExistence type="inferred from homology"/>
<keyword evidence="6" id="KW-0190">Covalent protein-DNA linkage</keyword>
<evidence type="ECO:0000256" key="5">
    <source>
        <dbReference type="ARBA" id="ARBA00022801"/>
    </source>
</evidence>
<keyword evidence="5" id="KW-0378">Hydrolase</keyword>
<dbReference type="GO" id="GO:0006508">
    <property type="term" value="P:proteolysis"/>
    <property type="evidence" value="ECO:0007669"/>
    <property type="project" value="UniProtKB-KW"/>
</dbReference>
<dbReference type="GO" id="GO:0016829">
    <property type="term" value="F:lyase activity"/>
    <property type="evidence" value="ECO:0007669"/>
    <property type="project" value="UniProtKB-KW"/>
</dbReference>
<dbReference type="AlphaFoldDB" id="A0A147BG53"/>
<evidence type="ECO:0000256" key="8">
    <source>
        <dbReference type="ARBA" id="ARBA00023239"/>
    </source>
</evidence>
<accession>A0A147BG53</accession>
<protein>
    <recommendedName>
        <fullName evidence="2">Abasic site processing protein HMCES</fullName>
    </recommendedName>
    <alternativeName>
        <fullName evidence="9">Embryonic stem cell-specific 5-hydroxymethylcytosine-binding protein</fullName>
    </alternativeName>
    <alternativeName>
        <fullName evidence="10">Peptidase HMCES</fullName>
    </alternativeName>
    <alternativeName>
        <fullName evidence="11">SRAP domain-containing protein 1</fullName>
    </alternativeName>
</protein>
<evidence type="ECO:0000256" key="2">
    <source>
        <dbReference type="ARBA" id="ARBA00015888"/>
    </source>
</evidence>
<dbReference type="InterPro" id="IPR036590">
    <property type="entry name" value="SRAP-like"/>
</dbReference>
<evidence type="ECO:0000256" key="12">
    <source>
        <dbReference type="SAM" id="MobiDB-lite"/>
    </source>
</evidence>
<dbReference type="PANTHER" id="PTHR13604:SF0">
    <property type="entry name" value="ABASIC SITE PROCESSING PROTEIN HMCES"/>
    <property type="match status" value="1"/>
</dbReference>
<evidence type="ECO:0000256" key="6">
    <source>
        <dbReference type="ARBA" id="ARBA00023124"/>
    </source>
</evidence>
<evidence type="ECO:0000256" key="4">
    <source>
        <dbReference type="ARBA" id="ARBA00022763"/>
    </source>
</evidence>
<feature type="region of interest" description="Disordered" evidence="12">
    <location>
        <begin position="295"/>
        <end position="373"/>
    </location>
</feature>
<feature type="compositionally biased region" description="Basic residues" evidence="12">
    <location>
        <begin position="341"/>
        <end position="352"/>
    </location>
</feature>
<dbReference type="GO" id="GO:0003697">
    <property type="term" value="F:single-stranded DNA binding"/>
    <property type="evidence" value="ECO:0007669"/>
    <property type="project" value="InterPro"/>
</dbReference>
<keyword evidence="3" id="KW-0645">Protease</keyword>
<evidence type="ECO:0000256" key="10">
    <source>
        <dbReference type="ARBA" id="ARBA00030898"/>
    </source>
</evidence>
<dbReference type="Gene3D" id="3.90.1680.10">
    <property type="entry name" value="SOS response associated peptidase-like"/>
    <property type="match status" value="1"/>
</dbReference>
<evidence type="ECO:0000256" key="9">
    <source>
        <dbReference type="ARBA" id="ARBA00030390"/>
    </source>
</evidence>
<dbReference type="GO" id="GO:0008233">
    <property type="term" value="F:peptidase activity"/>
    <property type="evidence" value="ECO:0007669"/>
    <property type="project" value="UniProtKB-KW"/>
</dbReference>
<dbReference type="GO" id="GO:0106300">
    <property type="term" value="P:protein-DNA covalent cross-linking repair"/>
    <property type="evidence" value="ECO:0007669"/>
    <property type="project" value="InterPro"/>
</dbReference>
<evidence type="ECO:0000313" key="13">
    <source>
        <dbReference type="EMBL" id="JAR89748.1"/>
    </source>
</evidence>
<evidence type="ECO:0000256" key="7">
    <source>
        <dbReference type="ARBA" id="ARBA00023125"/>
    </source>
</evidence>
<comment type="similarity">
    <text evidence="1">Belongs to the SOS response-associated peptidase family.</text>
</comment>
<name>A0A147BG53_IXORI</name>
<dbReference type="InterPro" id="IPR003738">
    <property type="entry name" value="SRAP"/>
</dbReference>
<keyword evidence="8" id="KW-0456">Lyase</keyword>
<feature type="compositionally biased region" description="Low complexity" evidence="12">
    <location>
        <begin position="331"/>
        <end position="340"/>
    </location>
</feature>